<gene>
    <name evidence="1" type="ORF">B1P95_11075</name>
</gene>
<dbReference type="EMBL" id="MVGJ01000065">
    <property type="protein sequence ID" value="OOL82071.1"/>
    <property type="molecule type" value="Genomic_DNA"/>
</dbReference>
<sequence length="55" mass="6086">MIKSNIDLGAYNHIVGAAVWCMNGNMYDVSVYSNHETCIEIIVLGIAISHGERDF</sequence>
<dbReference type="AlphaFoldDB" id="A0A1S8II37"/>
<dbReference type="Proteomes" id="UP000191171">
    <property type="component" value="Unassembled WGS sequence"/>
</dbReference>
<evidence type="ECO:0000313" key="2">
    <source>
        <dbReference type="Proteomes" id="UP000191171"/>
    </source>
</evidence>
<protein>
    <submittedName>
        <fullName evidence="1">Uncharacterized protein</fullName>
    </submittedName>
</protein>
<organism evidence="1 2">
    <name type="scientific">Enterococcus faecium</name>
    <name type="common">Streptococcus faecium</name>
    <dbReference type="NCBI Taxonomy" id="1352"/>
    <lineage>
        <taxon>Bacteria</taxon>
        <taxon>Bacillati</taxon>
        <taxon>Bacillota</taxon>
        <taxon>Bacilli</taxon>
        <taxon>Lactobacillales</taxon>
        <taxon>Enterococcaceae</taxon>
        <taxon>Enterococcus</taxon>
    </lineage>
</organism>
<name>A0A1S8II37_ENTFC</name>
<evidence type="ECO:0000313" key="1">
    <source>
        <dbReference type="EMBL" id="OOL82071.1"/>
    </source>
</evidence>
<reference evidence="1 2" key="1">
    <citation type="submission" date="2017-02" db="EMBL/GenBank/DDBJ databases">
        <title>Clonality and virulence of isolates of VRE in Hematopoietic Stem Cell Transplanted (HSCT) patients.</title>
        <authorList>
            <person name="Marchi A.P."/>
            <person name="Martins R.C."/>
            <person name="Marie S.K."/>
            <person name="Levin A.S."/>
            <person name="Costa S.F."/>
        </authorList>
    </citation>
    <scope>NUCLEOTIDE SEQUENCE [LARGE SCALE GENOMIC DNA]</scope>
    <source>
        <strain evidence="1 2">LIM1759</strain>
    </source>
</reference>
<proteinExistence type="predicted"/>
<accession>A0A1S8II37</accession>
<comment type="caution">
    <text evidence="1">The sequence shown here is derived from an EMBL/GenBank/DDBJ whole genome shotgun (WGS) entry which is preliminary data.</text>
</comment>